<dbReference type="EMBL" id="CAJNOK010014177">
    <property type="protein sequence ID" value="CAF1199261.1"/>
    <property type="molecule type" value="Genomic_DNA"/>
</dbReference>
<dbReference type="GO" id="GO:0061809">
    <property type="term" value="F:NAD+ nucleosidase activity, cyclic ADP-ribose generating"/>
    <property type="evidence" value="ECO:0007669"/>
    <property type="project" value="InterPro"/>
</dbReference>
<evidence type="ECO:0000256" key="5">
    <source>
        <dbReference type="ARBA" id="ARBA00023157"/>
    </source>
</evidence>
<sequence>MFWSGTYGVTHAYGGSGYNYVTLEDTLAAYMVNGLTWCGNTNGSEGFNYEFCPYKCSHNYWADLAFWGLANAYILPHLFATLTSGEIYVILNGTRERAFRNDSFFGLFELPNLPRTGKYQVEKVNVLVLHAPDLPVIEKCGEHSLIELEQLVKKAGFDYSCQDDPEYAKVTYRYHYTIGMLVNVLLLEKYYNINGDTNYMEQQTAAAACN</sequence>
<dbReference type="GO" id="GO:0016740">
    <property type="term" value="F:transferase activity"/>
    <property type="evidence" value="ECO:0007669"/>
    <property type="project" value="UniProtKB-KW"/>
</dbReference>
<evidence type="ECO:0000313" key="10">
    <source>
        <dbReference type="Proteomes" id="UP000663829"/>
    </source>
</evidence>
<evidence type="ECO:0000313" key="9">
    <source>
        <dbReference type="EMBL" id="CAF4009394.1"/>
    </source>
</evidence>
<gene>
    <name evidence="6" type="ORF">GPM918_LOCUS9993</name>
    <name evidence="7" type="ORF">OVA965_LOCUS23906</name>
    <name evidence="8" type="ORF">SRO942_LOCUS9994</name>
    <name evidence="9" type="ORF">TMI583_LOCUS24626</name>
</gene>
<protein>
    <submittedName>
        <fullName evidence="6">Uncharacterized protein</fullName>
    </submittedName>
</protein>
<dbReference type="EMBL" id="CAJNOQ010001918">
    <property type="protein sequence ID" value="CAF0927386.1"/>
    <property type="molecule type" value="Genomic_DNA"/>
</dbReference>
<evidence type="ECO:0000256" key="1">
    <source>
        <dbReference type="ARBA" id="ARBA00005406"/>
    </source>
</evidence>
<dbReference type="GO" id="GO:0016849">
    <property type="term" value="F:phosphorus-oxygen lyase activity"/>
    <property type="evidence" value="ECO:0007669"/>
    <property type="project" value="TreeGrafter"/>
</dbReference>
<dbReference type="Proteomes" id="UP000677228">
    <property type="component" value="Unassembled WGS sequence"/>
</dbReference>
<dbReference type="GO" id="GO:0005886">
    <property type="term" value="C:plasma membrane"/>
    <property type="evidence" value="ECO:0007669"/>
    <property type="project" value="TreeGrafter"/>
</dbReference>
<accession>A0A814BGV7</accession>
<keyword evidence="10" id="KW-1185">Reference proteome</keyword>
<dbReference type="OrthoDB" id="10028716at2759"/>
<dbReference type="PANTHER" id="PTHR10912:SF7">
    <property type="entry name" value="ADP-RIBOSYL CYCLASE_CYCLIC ADP-RIBOSE HYDROLASE"/>
    <property type="match status" value="1"/>
</dbReference>
<comment type="caution">
    <text evidence="6">The sequence shown here is derived from an EMBL/GenBank/DDBJ whole genome shotgun (WGS) entry which is preliminary data.</text>
</comment>
<dbReference type="Pfam" id="PF02267">
    <property type="entry name" value="Rib_hydrolayse"/>
    <property type="match status" value="1"/>
</dbReference>
<keyword evidence="4" id="KW-0520">NAD</keyword>
<evidence type="ECO:0000256" key="3">
    <source>
        <dbReference type="ARBA" id="ARBA00022801"/>
    </source>
</evidence>
<reference evidence="6" key="1">
    <citation type="submission" date="2021-02" db="EMBL/GenBank/DDBJ databases">
        <authorList>
            <person name="Nowell W R."/>
        </authorList>
    </citation>
    <scope>NUCLEOTIDE SEQUENCE</scope>
</reference>
<evidence type="ECO:0000313" key="7">
    <source>
        <dbReference type="EMBL" id="CAF1199261.1"/>
    </source>
</evidence>
<dbReference type="EMBL" id="CAJOBC010001918">
    <property type="protein sequence ID" value="CAF3705828.1"/>
    <property type="molecule type" value="Genomic_DNA"/>
</dbReference>
<dbReference type="PANTHER" id="PTHR10912">
    <property type="entry name" value="ADP-RIBOSYL CYCLASE"/>
    <property type="match status" value="1"/>
</dbReference>
<keyword evidence="3" id="KW-0378">Hydrolase</keyword>
<dbReference type="Gene3D" id="3.40.50.720">
    <property type="entry name" value="NAD(P)-binding Rossmann-like Domain"/>
    <property type="match status" value="1"/>
</dbReference>
<evidence type="ECO:0000256" key="4">
    <source>
        <dbReference type="ARBA" id="ARBA00023027"/>
    </source>
</evidence>
<organism evidence="6 10">
    <name type="scientific">Didymodactylos carnosus</name>
    <dbReference type="NCBI Taxonomy" id="1234261"/>
    <lineage>
        <taxon>Eukaryota</taxon>
        <taxon>Metazoa</taxon>
        <taxon>Spiralia</taxon>
        <taxon>Gnathifera</taxon>
        <taxon>Rotifera</taxon>
        <taxon>Eurotatoria</taxon>
        <taxon>Bdelloidea</taxon>
        <taxon>Philodinida</taxon>
        <taxon>Philodinidae</taxon>
        <taxon>Didymodactylos</taxon>
    </lineage>
</organism>
<evidence type="ECO:0000256" key="2">
    <source>
        <dbReference type="ARBA" id="ARBA00022679"/>
    </source>
</evidence>
<dbReference type="SUPFAM" id="SSF52309">
    <property type="entry name" value="N-(deoxy)ribosyltransferase-like"/>
    <property type="match status" value="1"/>
</dbReference>
<comment type="similarity">
    <text evidence="1">Belongs to the ADP-ribosyl cyclase family.</text>
</comment>
<dbReference type="AlphaFoldDB" id="A0A814BGV7"/>
<proteinExistence type="inferred from homology"/>
<name>A0A814BGV7_9BILA</name>
<keyword evidence="5" id="KW-1015">Disulfide bond</keyword>
<dbReference type="Proteomes" id="UP000682733">
    <property type="component" value="Unassembled WGS sequence"/>
</dbReference>
<dbReference type="EMBL" id="CAJOBA010035709">
    <property type="protein sequence ID" value="CAF4009394.1"/>
    <property type="molecule type" value="Genomic_DNA"/>
</dbReference>
<dbReference type="InterPro" id="IPR003193">
    <property type="entry name" value="ADP-ribosyl_cyclase"/>
</dbReference>
<evidence type="ECO:0000313" key="6">
    <source>
        <dbReference type="EMBL" id="CAF0927386.1"/>
    </source>
</evidence>
<dbReference type="Proteomes" id="UP000663829">
    <property type="component" value="Unassembled WGS sequence"/>
</dbReference>
<keyword evidence="2" id="KW-0808">Transferase</keyword>
<dbReference type="Proteomes" id="UP000681722">
    <property type="component" value="Unassembled WGS sequence"/>
</dbReference>
<evidence type="ECO:0000313" key="8">
    <source>
        <dbReference type="EMBL" id="CAF3705828.1"/>
    </source>
</evidence>